<keyword evidence="2" id="KW-0472">Membrane</keyword>
<gene>
    <name evidence="3" type="ORF">QYM36_019493</name>
</gene>
<keyword evidence="2" id="KW-1133">Transmembrane helix</keyword>
<feature type="transmembrane region" description="Helical" evidence="2">
    <location>
        <begin position="498"/>
        <end position="520"/>
    </location>
</feature>
<evidence type="ECO:0000256" key="2">
    <source>
        <dbReference type="SAM" id="Phobius"/>
    </source>
</evidence>
<keyword evidence="4" id="KW-1185">Reference proteome</keyword>
<evidence type="ECO:0000256" key="1">
    <source>
        <dbReference type="SAM" id="MobiDB-lite"/>
    </source>
</evidence>
<reference evidence="3" key="1">
    <citation type="submission" date="2023-07" db="EMBL/GenBank/DDBJ databases">
        <title>Chromosome-level genome assembly of Artemia franciscana.</title>
        <authorList>
            <person name="Jo E."/>
        </authorList>
    </citation>
    <scope>NUCLEOTIDE SEQUENCE</scope>
    <source>
        <tissue evidence="3">Whole body</tissue>
    </source>
</reference>
<evidence type="ECO:0000313" key="3">
    <source>
        <dbReference type="EMBL" id="KAK2701895.1"/>
    </source>
</evidence>
<organism evidence="3 4">
    <name type="scientific">Artemia franciscana</name>
    <name type="common">Brine shrimp</name>
    <name type="synonym">Artemia sanfranciscana</name>
    <dbReference type="NCBI Taxonomy" id="6661"/>
    <lineage>
        <taxon>Eukaryota</taxon>
        <taxon>Metazoa</taxon>
        <taxon>Ecdysozoa</taxon>
        <taxon>Arthropoda</taxon>
        <taxon>Crustacea</taxon>
        <taxon>Branchiopoda</taxon>
        <taxon>Anostraca</taxon>
        <taxon>Artemiidae</taxon>
        <taxon>Artemia</taxon>
    </lineage>
</organism>
<accession>A0AA88KZB9</accession>
<dbReference type="EMBL" id="JAVRJZ010001296">
    <property type="protein sequence ID" value="KAK2701895.1"/>
    <property type="molecule type" value="Genomic_DNA"/>
</dbReference>
<feature type="region of interest" description="Disordered" evidence="1">
    <location>
        <begin position="1"/>
        <end position="26"/>
    </location>
</feature>
<dbReference type="Proteomes" id="UP001187531">
    <property type="component" value="Unassembled WGS sequence"/>
</dbReference>
<dbReference type="AlphaFoldDB" id="A0AA88KZB9"/>
<protein>
    <submittedName>
        <fullName evidence="3">Uncharacterized protein</fullName>
    </submittedName>
</protein>
<name>A0AA88KZB9_ARTSF</name>
<comment type="caution">
    <text evidence="3">The sequence shown here is derived from an EMBL/GenBank/DDBJ whole genome shotgun (WGS) entry which is preliminary data.</text>
</comment>
<keyword evidence="2" id="KW-0812">Transmembrane</keyword>
<evidence type="ECO:0000313" key="4">
    <source>
        <dbReference type="Proteomes" id="UP001187531"/>
    </source>
</evidence>
<proteinExistence type="predicted"/>
<sequence>MREDKGEKSDESAHGPDEPNICQEERLPIVELDNTGTTSTPNRPKTLGNHTTLFCGMWSKWLFILLVAEVSDSVKDRTKSFVSQGMAFRKDVARVQKDTFNIVNETLLAFQKSIMDNQKEIVSNLIFGVASLQTNLERVAWHLTAEIRNLQHRLYEILHAVMTTSLKGFPVQLLDPSDLSYILTNIVQSLPNPYALAISSNENLLDLVKIVNCELMSTSEQLIVVCYLPLNQIGSEFNLYETISVPYRISDSQHYIKTQPSSDFFAVTNDADSYLLLNRYDLEFNCVSYKQKTICDSHIVLRKASFKSCSYSVFTEDTSAIKQLYERKVTAFSSPFAAGLDQDTYVFASPSSGPVTLNVFCPESNLSLTNQTCKHYSINVRRRSEIVDLFASAREHAILPGKRLNEDSMARHFIKYAVGAYYVIELHNWKNLCQNCPRENYPSYLVDVNVCYCNLSTLEEICGLADQDVKLVSFSSGVYTLPLFIAVDHNYQGRARILYIQLGIQIGVFLIAICIGFTSARGQFVKVKNE</sequence>